<protein>
    <recommendedName>
        <fullName evidence="9">H15 domain-containing protein</fullName>
    </recommendedName>
</protein>
<evidence type="ECO:0000256" key="1">
    <source>
        <dbReference type="ARBA" id="ARBA00002809"/>
    </source>
</evidence>
<organism evidence="10 11">
    <name type="scientific">Meganyctiphanes norvegica</name>
    <name type="common">Northern krill</name>
    <name type="synonym">Thysanopoda norvegica</name>
    <dbReference type="NCBI Taxonomy" id="48144"/>
    <lineage>
        <taxon>Eukaryota</taxon>
        <taxon>Metazoa</taxon>
        <taxon>Ecdysozoa</taxon>
        <taxon>Arthropoda</taxon>
        <taxon>Crustacea</taxon>
        <taxon>Multicrustacea</taxon>
        <taxon>Malacostraca</taxon>
        <taxon>Eumalacostraca</taxon>
        <taxon>Eucarida</taxon>
        <taxon>Euphausiacea</taxon>
        <taxon>Euphausiidae</taxon>
        <taxon>Meganyctiphanes</taxon>
    </lineage>
</organism>
<dbReference type="InterPro" id="IPR036390">
    <property type="entry name" value="WH_DNA-bd_sf"/>
</dbReference>
<dbReference type="SMART" id="SM00526">
    <property type="entry name" value="H15"/>
    <property type="match status" value="1"/>
</dbReference>
<dbReference type="PRINTS" id="PR00624">
    <property type="entry name" value="HISTONEH5"/>
</dbReference>
<dbReference type="AlphaFoldDB" id="A0AAV2SVF1"/>
<dbReference type="Gene3D" id="1.10.10.10">
    <property type="entry name" value="Winged helix-like DNA-binding domain superfamily/Winged helix DNA-binding domain"/>
    <property type="match status" value="1"/>
</dbReference>
<dbReference type="GO" id="GO:0031492">
    <property type="term" value="F:nucleosomal DNA binding"/>
    <property type="evidence" value="ECO:0007669"/>
    <property type="project" value="TreeGrafter"/>
</dbReference>
<evidence type="ECO:0000256" key="4">
    <source>
        <dbReference type="ARBA" id="ARBA00022454"/>
    </source>
</evidence>
<evidence type="ECO:0000256" key="3">
    <source>
        <dbReference type="ARBA" id="ARBA00004286"/>
    </source>
</evidence>
<dbReference type="GO" id="GO:0005634">
    <property type="term" value="C:nucleus"/>
    <property type="evidence" value="ECO:0007669"/>
    <property type="project" value="UniProtKB-SubCell"/>
</dbReference>
<dbReference type="SUPFAM" id="SSF46785">
    <property type="entry name" value="Winged helix' DNA-binding domain"/>
    <property type="match status" value="1"/>
</dbReference>
<accession>A0AAV2SVF1</accession>
<feature type="region of interest" description="Disordered" evidence="8">
    <location>
        <begin position="104"/>
        <end position="180"/>
    </location>
</feature>
<keyword evidence="11" id="KW-1185">Reference proteome</keyword>
<reference evidence="10 11" key="1">
    <citation type="submission" date="2024-05" db="EMBL/GenBank/DDBJ databases">
        <authorList>
            <person name="Wallberg A."/>
        </authorList>
    </citation>
    <scope>NUCLEOTIDE SEQUENCE [LARGE SCALE GENOMIC DNA]</scope>
</reference>
<evidence type="ECO:0000313" key="10">
    <source>
        <dbReference type="EMBL" id="CAL4246158.1"/>
    </source>
</evidence>
<dbReference type="PROSITE" id="PS51504">
    <property type="entry name" value="H15"/>
    <property type="match status" value="1"/>
</dbReference>
<comment type="subcellular location">
    <subcellularLocation>
        <location evidence="3">Chromosome</location>
    </subcellularLocation>
    <subcellularLocation>
        <location evidence="2 7">Nucleus</location>
    </subcellularLocation>
</comment>
<dbReference type="Proteomes" id="UP001497623">
    <property type="component" value="Unassembled WGS sequence"/>
</dbReference>
<evidence type="ECO:0000256" key="5">
    <source>
        <dbReference type="ARBA" id="ARBA00023125"/>
    </source>
</evidence>
<dbReference type="InterPro" id="IPR005819">
    <property type="entry name" value="H1/H5"/>
</dbReference>
<feature type="domain" description="H15" evidence="9">
    <location>
        <begin position="35"/>
        <end position="105"/>
    </location>
</feature>
<dbReference type="PANTHER" id="PTHR11467:SF36">
    <property type="entry name" value="HISTONE 24-RELATED"/>
    <property type="match status" value="1"/>
</dbReference>
<feature type="non-terminal residue" evidence="10">
    <location>
        <position position="1"/>
    </location>
</feature>
<dbReference type="InterPro" id="IPR005818">
    <property type="entry name" value="Histone_H1/H5_H15"/>
</dbReference>
<name>A0AAV2SVF1_MEGNR</name>
<comment type="caution">
    <text evidence="10">The sequence shown here is derived from an EMBL/GenBank/DDBJ whole genome shotgun (WGS) entry which is preliminary data.</text>
</comment>
<dbReference type="GO" id="GO:0030527">
    <property type="term" value="F:structural constituent of chromatin"/>
    <property type="evidence" value="ECO:0007669"/>
    <property type="project" value="InterPro"/>
</dbReference>
<comment type="function">
    <text evidence="1">Histones H1 are necessary for the condensation of nucleosome chains into higher-order structures.</text>
</comment>
<dbReference type="GO" id="GO:0030261">
    <property type="term" value="P:chromosome condensation"/>
    <property type="evidence" value="ECO:0007669"/>
    <property type="project" value="TreeGrafter"/>
</dbReference>
<dbReference type="InterPro" id="IPR036388">
    <property type="entry name" value="WH-like_DNA-bd_sf"/>
</dbReference>
<evidence type="ECO:0000313" key="11">
    <source>
        <dbReference type="Proteomes" id="UP001497623"/>
    </source>
</evidence>
<dbReference type="Pfam" id="PF00538">
    <property type="entry name" value="Linker_histone"/>
    <property type="match status" value="1"/>
</dbReference>
<feature type="compositionally biased region" description="Basic residues" evidence="8">
    <location>
        <begin position="111"/>
        <end position="180"/>
    </location>
</feature>
<keyword evidence="5 7" id="KW-0238">DNA-binding</keyword>
<dbReference type="PANTHER" id="PTHR11467">
    <property type="entry name" value="HISTONE H1"/>
    <property type="match status" value="1"/>
</dbReference>
<sequence length="180" mass="19289">YSHFVLFNDDIITTMAEAAAVKKVVKAKKPAAKPLHPPFAVMIVAAIKALKERGGSSRQAILKYIVANNKIADADKAKVRAKLAIRKLLAAKKLVPVKGSFKLTKEEPKPKKAKKAKKPAAKKVKKAKKPSAKKAVKKTAVKAKKPAKKAAKKPVAKKAAKKPAAKKVAKKPAAKKVAKK</sequence>
<evidence type="ECO:0000256" key="6">
    <source>
        <dbReference type="ARBA" id="ARBA00023242"/>
    </source>
</evidence>
<dbReference type="GO" id="GO:0006334">
    <property type="term" value="P:nucleosome assembly"/>
    <property type="evidence" value="ECO:0007669"/>
    <property type="project" value="InterPro"/>
</dbReference>
<keyword evidence="6 7" id="KW-0539">Nucleus</keyword>
<evidence type="ECO:0000256" key="8">
    <source>
        <dbReference type="SAM" id="MobiDB-lite"/>
    </source>
</evidence>
<evidence type="ECO:0000256" key="2">
    <source>
        <dbReference type="ARBA" id="ARBA00004123"/>
    </source>
</evidence>
<dbReference type="EMBL" id="CAXKWB010143494">
    <property type="protein sequence ID" value="CAL4246158.1"/>
    <property type="molecule type" value="Genomic_DNA"/>
</dbReference>
<dbReference type="CDD" id="cd00073">
    <property type="entry name" value="H15"/>
    <property type="match status" value="1"/>
</dbReference>
<keyword evidence="4 7" id="KW-0158">Chromosome</keyword>
<evidence type="ECO:0000256" key="7">
    <source>
        <dbReference type="RuleBase" id="RU003894"/>
    </source>
</evidence>
<comment type="similarity">
    <text evidence="7">Belongs to the histone H1/H5 family.</text>
</comment>
<dbReference type="GO" id="GO:0000786">
    <property type="term" value="C:nucleosome"/>
    <property type="evidence" value="ECO:0007669"/>
    <property type="project" value="InterPro"/>
</dbReference>
<dbReference type="GO" id="GO:0003690">
    <property type="term" value="F:double-stranded DNA binding"/>
    <property type="evidence" value="ECO:0007669"/>
    <property type="project" value="TreeGrafter"/>
</dbReference>
<evidence type="ECO:0000259" key="9">
    <source>
        <dbReference type="PROSITE" id="PS51504"/>
    </source>
</evidence>
<dbReference type="GO" id="GO:0045910">
    <property type="term" value="P:negative regulation of DNA recombination"/>
    <property type="evidence" value="ECO:0007669"/>
    <property type="project" value="TreeGrafter"/>
</dbReference>
<gene>
    <name evidence="10" type="ORF">MNOR_LOCUS41183</name>
</gene>
<proteinExistence type="inferred from homology"/>